<keyword evidence="10" id="KW-0687">Ribonucleoprotein</keyword>
<evidence type="ECO:0000313" key="13">
    <source>
        <dbReference type="Proteomes" id="UP000789901"/>
    </source>
</evidence>
<keyword evidence="7" id="KW-0378">Hydrolase</keyword>
<dbReference type="Pfam" id="PF00358">
    <property type="entry name" value="PTS_EIIA_1"/>
    <property type="match status" value="1"/>
</dbReference>
<gene>
    <name evidence="12" type="ORF">GMARGA_LOCUS1346</name>
</gene>
<evidence type="ECO:0000256" key="6">
    <source>
        <dbReference type="ARBA" id="ARBA00022679"/>
    </source>
</evidence>
<keyword evidence="4" id="KW-0762">Sugar transport</keyword>
<sequence>MQSLNELLEKYRQHAQNTGSTEYQLILLREQIAKEKNHLANNRKDIPAKRALLKKIARQKKYFSYLKKRSPQVYEDIKKLSSPAIKATIAKTSVAKTSPAVIKSLPAVSSTACNLPARITEDEIRISKLFQSFDFPEFLHYFSMAVEMEKSSPPIRLNLPIPPKSSLPSFDSSSNNIMRVVGETATKTQTVASSSLFENILPSLKNTTSEGRRVYDFSAEIEGIKINELMIDPHYEEKHGSYINDGKIFSIVKEFLKTKAYWPSRNLRISWDELVEIHKKHRKLEDEERLCNRCLAAYITILCSKKTLNKNHLPNIITFEILSVMWEKMPSSLRKEHFDILEKEYGIDYGDYEKEGSKIVLPNEFKKSGRDIVCAAISAITNGTINFLFAYYSNACQIICQPTKITIYPNTDNLDCQLCLRLMLYQLKNVANHYPRYLKIREEKTLTEENLGGAGGVEKLFRPVQCRLITKKKKSLLGETYCFWELQSQKITSPLIGTVTKIFPNHSLHITGKGGVQIILTLHLATTDFPTPKNLFRQEVKAGQKVKFDTVLFTLYQPEKIDRVIIHLLWQPHILKKIEVNKNRSLSFLLKLHYRKPFEK</sequence>
<dbReference type="SUPFAM" id="SSF118010">
    <property type="entry name" value="TM1457-like"/>
    <property type="match status" value="1"/>
</dbReference>
<evidence type="ECO:0000256" key="1">
    <source>
        <dbReference type="ARBA" id="ARBA00008434"/>
    </source>
</evidence>
<keyword evidence="13" id="KW-1185">Reference proteome</keyword>
<dbReference type="EMBL" id="CAJVQB010000344">
    <property type="protein sequence ID" value="CAG8483218.1"/>
    <property type="molecule type" value="Genomic_DNA"/>
</dbReference>
<comment type="caution">
    <text evidence="12">The sequence shown here is derived from an EMBL/GenBank/DDBJ whole genome shotgun (WGS) entry which is preliminary data.</text>
</comment>
<dbReference type="InterPro" id="IPR009068">
    <property type="entry name" value="uS15_NS1_RNA-bd_sf"/>
</dbReference>
<dbReference type="CDD" id="cd00353">
    <property type="entry name" value="Ribosomal_S15p_S13e"/>
    <property type="match status" value="1"/>
</dbReference>
<proteinExistence type="inferred from homology"/>
<dbReference type="InterPro" id="IPR007422">
    <property type="entry name" value="Peptidase_Prp"/>
</dbReference>
<dbReference type="Gene3D" id="3.30.70.1490">
    <property type="entry name" value="Cysteine protease Prp"/>
    <property type="match status" value="1"/>
</dbReference>
<evidence type="ECO:0000256" key="2">
    <source>
        <dbReference type="ARBA" id="ARBA00022448"/>
    </source>
</evidence>
<dbReference type="Proteomes" id="UP000789901">
    <property type="component" value="Unassembled WGS sequence"/>
</dbReference>
<evidence type="ECO:0000313" key="12">
    <source>
        <dbReference type="EMBL" id="CAG8483218.1"/>
    </source>
</evidence>
<evidence type="ECO:0000256" key="3">
    <source>
        <dbReference type="ARBA" id="ARBA00022517"/>
    </source>
</evidence>
<name>A0ABM8VZ31_GIGMA</name>
<protein>
    <submittedName>
        <fullName evidence="12">23587_t:CDS:1</fullName>
    </submittedName>
</protein>
<keyword evidence="6" id="KW-0808">Transferase</keyword>
<evidence type="ECO:0000259" key="11">
    <source>
        <dbReference type="Pfam" id="PF00358"/>
    </source>
</evidence>
<comment type="similarity">
    <text evidence="1">Belongs to the universal ribosomal protein uS15 family.</text>
</comment>
<feature type="domain" description="PTS EIIA type-1" evidence="11">
    <location>
        <begin position="475"/>
        <end position="555"/>
    </location>
</feature>
<evidence type="ECO:0000256" key="4">
    <source>
        <dbReference type="ARBA" id="ARBA00022597"/>
    </source>
</evidence>
<dbReference type="SMART" id="SM01387">
    <property type="entry name" value="Ribosomal_S15"/>
    <property type="match status" value="1"/>
</dbReference>
<dbReference type="InterPro" id="IPR036764">
    <property type="entry name" value="Peptidase_Prp_sf"/>
</dbReference>
<evidence type="ECO:0000256" key="7">
    <source>
        <dbReference type="ARBA" id="ARBA00022801"/>
    </source>
</evidence>
<dbReference type="Pfam" id="PF04327">
    <property type="entry name" value="Peptidase_Prp"/>
    <property type="match status" value="1"/>
</dbReference>
<evidence type="ECO:0000256" key="10">
    <source>
        <dbReference type="ARBA" id="ARBA00023274"/>
    </source>
</evidence>
<dbReference type="Gene3D" id="2.70.70.10">
    <property type="entry name" value="Glucose Permease (Domain IIA)"/>
    <property type="match status" value="1"/>
</dbReference>
<keyword evidence="8" id="KW-0788">Thiol protease</keyword>
<dbReference type="InterPro" id="IPR001127">
    <property type="entry name" value="PTS_EIIA_1_perm"/>
</dbReference>
<dbReference type="InterPro" id="IPR000589">
    <property type="entry name" value="Ribosomal_uS15"/>
</dbReference>
<organism evidence="12 13">
    <name type="scientific">Gigaspora margarita</name>
    <dbReference type="NCBI Taxonomy" id="4874"/>
    <lineage>
        <taxon>Eukaryota</taxon>
        <taxon>Fungi</taxon>
        <taxon>Fungi incertae sedis</taxon>
        <taxon>Mucoromycota</taxon>
        <taxon>Glomeromycotina</taxon>
        <taxon>Glomeromycetes</taxon>
        <taxon>Diversisporales</taxon>
        <taxon>Gigasporaceae</taxon>
        <taxon>Gigaspora</taxon>
    </lineage>
</organism>
<dbReference type="SUPFAM" id="SSF47060">
    <property type="entry name" value="S15/NS1 RNA-binding domain"/>
    <property type="match status" value="1"/>
</dbReference>
<evidence type="ECO:0000256" key="8">
    <source>
        <dbReference type="ARBA" id="ARBA00022807"/>
    </source>
</evidence>
<keyword evidence="5" id="KW-0645">Protease</keyword>
<dbReference type="InterPro" id="IPR011055">
    <property type="entry name" value="Dup_hybrid_motif"/>
</dbReference>
<dbReference type="CDD" id="cd16332">
    <property type="entry name" value="Prp-like"/>
    <property type="match status" value="1"/>
</dbReference>
<dbReference type="Pfam" id="PF00312">
    <property type="entry name" value="Ribosomal_S15"/>
    <property type="match status" value="1"/>
</dbReference>
<dbReference type="SUPFAM" id="SSF51261">
    <property type="entry name" value="Duplicated hybrid motif"/>
    <property type="match status" value="1"/>
</dbReference>
<keyword evidence="3" id="KW-0690">Ribosome biogenesis</keyword>
<evidence type="ECO:0000256" key="9">
    <source>
        <dbReference type="ARBA" id="ARBA00022980"/>
    </source>
</evidence>
<evidence type="ECO:0000256" key="5">
    <source>
        <dbReference type="ARBA" id="ARBA00022670"/>
    </source>
</evidence>
<accession>A0ABM8VZ31</accession>
<dbReference type="Gene3D" id="1.10.287.10">
    <property type="entry name" value="S15/NS1, RNA-binding"/>
    <property type="match status" value="1"/>
</dbReference>
<keyword evidence="2" id="KW-0813">Transport</keyword>
<reference evidence="12 13" key="1">
    <citation type="submission" date="2021-06" db="EMBL/GenBank/DDBJ databases">
        <authorList>
            <person name="Kallberg Y."/>
            <person name="Tangrot J."/>
            <person name="Rosling A."/>
        </authorList>
    </citation>
    <scope>NUCLEOTIDE SEQUENCE [LARGE SCALE GENOMIC DNA]</scope>
    <source>
        <strain evidence="12 13">120-4 pot B 10/14</strain>
    </source>
</reference>
<keyword evidence="9" id="KW-0689">Ribosomal protein</keyword>